<protein>
    <submittedName>
        <fullName evidence="1">Uncharacterized protein</fullName>
    </submittedName>
</protein>
<organism evidence="1 2">
    <name type="scientific">Candidozyma auris</name>
    <name type="common">Yeast</name>
    <name type="synonym">Candida auris</name>
    <dbReference type="NCBI Taxonomy" id="498019"/>
    <lineage>
        <taxon>Eukaryota</taxon>
        <taxon>Fungi</taxon>
        <taxon>Dikarya</taxon>
        <taxon>Ascomycota</taxon>
        <taxon>Saccharomycotina</taxon>
        <taxon>Pichiomycetes</taxon>
        <taxon>Metschnikowiaceae</taxon>
        <taxon>Candidozyma</taxon>
    </lineage>
</organism>
<comment type="caution">
    <text evidence="1">The sequence shown here is derived from an EMBL/GenBank/DDBJ whole genome shotgun (WGS) entry which is preliminary data.</text>
</comment>
<accession>A0A0L0NT40</accession>
<gene>
    <name evidence="1" type="ORF">QG37_05700</name>
</gene>
<evidence type="ECO:0000313" key="2">
    <source>
        <dbReference type="Proteomes" id="UP000037122"/>
    </source>
</evidence>
<reference evidence="2" key="1">
    <citation type="journal article" date="2015" name="BMC Genomics">
        <title>Draft genome of a commonly misdiagnosed multidrug resistant pathogen Candida auris.</title>
        <authorList>
            <person name="Chatterjee S."/>
            <person name="Alampalli S.V."/>
            <person name="Nageshan R.K."/>
            <person name="Chettiar S.T."/>
            <person name="Joshi S."/>
            <person name="Tatu U.S."/>
        </authorList>
    </citation>
    <scope>NUCLEOTIDE SEQUENCE [LARGE SCALE GENOMIC DNA]</scope>
    <source>
        <strain evidence="2">6684</strain>
    </source>
</reference>
<dbReference type="AlphaFoldDB" id="A0A0L0NT40"/>
<dbReference type="VEuPathDB" id="FungiDB:QG37_05700"/>
<proteinExistence type="predicted"/>
<dbReference type="Proteomes" id="UP000037122">
    <property type="component" value="Unassembled WGS sequence"/>
</dbReference>
<name>A0A0L0NT40_CANAR</name>
<dbReference type="EMBL" id="LGST01000041">
    <property type="protein sequence ID" value="KND97326.1"/>
    <property type="molecule type" value="Genomic_DNA"/>
</dbReference>
<evidence type="ECO:0000313" key="1">
    <source>
        <dbReference type="EMBL" id="KND97326.1"/>
    </source>
</evidence>
<sequence length="74" mass="8117">MVFRGGDLFLGSRWGLHQEATESGICTLFGVILHGLGSPIAPESRQGIVELTWLLREYGSPEIPLAVSDIFDIF</sequence>